<evidence type="ECO:0000313" key="3">
    <source>
        <dbReference type="EMBL" id="GLS63593.1"/>
    </source>
</evidence>
<gene>
    <name evidence="3" type="ORF">GCM10007888_19740</name>
    <name evidence="2" type="ORF">MOX02_28050</name>
</gene>
<organism evidence="2 4">
    <name type="scientific">Methylobacterium oxalidis</name>
    <dbReference type="NCBI Taxonomy" id="944322"/>
    <lineage>
        <taxon>Bacteria</taxon>
        <taxon>Pseudomonadati</taxon>
        <taxon>Pseudomonadota</taxon>
        <taxon>Alphaproteobacteria</taxon>
        <taxon>Hyphomicrobiales</taxon>
        <taxon>Methylobacteriaceae</taxon>
        <taxon>Methylobacterium</taxon>
    </lineage>
</organism>
<dbReference type="Proteomes" id="UP000321960">
    <property type="component" value="Unassembled WGS sequence"/>
</dbReference>
<keyword evidence="5" id="KW-1185">Reference proteome</keyword>
<accession>A0A512J435</accession>
<sequence length="120" mass="12655">MGWDPGYEGAVVELGADEIVLRLDAREAVADRQEVELSADLAPARLETESAREGAKARRHRHGLQFEPPLRLAVLEGRPHAVGPALGQAALVVPVDPAARPEADHLEGPLGRPVLAAPGA</sequence>
<evidence type="ECO:0000313" key="5">
    <source>
        <dbReference type="Proteomes" id="UP001156856"/>
    </source>
</evidence>
<reference evidence="5" key="2">
    <citation type="journal article" date="2019" name="Int. J. Syst. Evol. Microbiol.">
        <title>The Global Catalogue of Microorganisms (GCM) 10K type strain sequencing project: providing services to taxonomists for standard genome sequencing and annotation.</title>
        <authorList>
            <consortium name="The Broad Institute Genomics Platform"/>
            <consortium name="The Broad Institute Genome Sequencing Center for Infectious Disease"/>
            <person name="Wu L."/>
            <person name="Ma J."/>
        </authorList>
    </citation>
    <scope>NUCLEOTIDE SEQUENCE [LARGE SCALE GENOMIC DNA]</scope>
    <source>
        <strain evidence="5">NBRC 107715</strain>
    </source>
</reference>
<dbReference type="EMBL" id="BSPK01000025">
    <property type="protein sequence ID" value="GLS63593.1"/>
    <property type="molecule type" value="Genomic_DNA"/>
</dbReference>
<name>A0A512J435_9HYPH</name>
<protein>
    <submittedName>
        <fullName evidence="2">Uncharacterized protein</fullName>
    </submittedName>
</protein>
<evidence type="ECO:0000256" key="1">
    <source>
        <dbReference type="SAM" id="MobiDB-lite"/>
    </source>
</evidence>
<reference evidence="3" key="1">
    <citation type="journal article" date="2014" name="Int. J. Syst. Evol. Microbiol.">
        <title>Complete genome of a new Firmicutes species belonging to the dominant human colonic microbiota ('Ruminococcus bicirculans') reveals two chromosomes and a selective capacity to utilize plant glucans.</title>
        <authorList>
            <consortium name="NISC Comparative Sequencing Program"/>
            <person name="Wegmann U."/>
            <person name="Louis P."/>
            <person name="Goesmann A."/>
            <person name="Henrissat B."/>
            <person name="Duncan S.H."/>
            <person name="Flint H.J."/>
        </authorList>
    </citation>
    <scope>NUCLEOTIDE SEQUENCE</scope>
    <source>
        <strain evidence="3">NBRC 107715</strain>
    </source>
</reference>
<dbReference type="AlphaFoldDB" id="A0A512J435"/>
<evidence type="ECO:0000313" key="4">
    <source>
        <dbReference type="Proteomes" id="UP000321960"/>
    </source>
</evidence>
<comment type="caution">
    <text evidence="2">The sequence shown here is derived from an EMBL/GenBank/DDBJ whole genome shotgun (WGS) entry which is preliminary data.</text>
</comment>
<dbReference type="Proteomes" id="UP001156856">
    <property type="component" value="Unassembled WGS sequence"/>
</dbReference>
<reference evidence="3" key="4">
    <citation type="submission" date="2023-01" db="EMBL/GenBank/DDBJ databases">
        <title>Draft genome sequence of Methylobacterium oxalidis strain NBRC 107715.</title>
        <authorList>
            <person name="Sun Q."/>
            <person name="Mori K."/>
        </authorList>
    </citation>
    <scope>NUCLEOTIDE SEQUENCE</scope>
    <source>
        <strain evidence="3">NBRC 107715</strain>
    </source>
</reference>
<evidence type="ECO:0000313" key="2">
    <source>
        <dbReference type="EMBL" id="GEP04767.1"/>
    </source>
</evidence>
<feature type="region of interest" description="Disordered" evidence="1">
    <location>
        <begin position="101"/>
        <end position="120"/>
    </location>
</feature>
<reference evidence="2 4" key="3">
    <citation type="submission" date="2019-07" db="EMBL/GenBank/DDBJ databases">
        <title>Whole genome shotgun sequence of Methylobacterium oxalidis NBRC 107715.</title>
        <authorList>
            <person name="Hosoyama A."/>
            <person name="Uohara A."/>
            <person name="Ohji S."/>
            <person name="Ichikawa N."/>
        </authorList>
    </citation>
    <scope>NUCLEOTIDE SEQUENCE [LARGE SCALE GENOMIC DNA]</scope>
    <source>
        <strain evidence="2 4">NBRC 107715</strain>
    </source>
</reference>
<proteinExistence type="predicted"/>
<dbReference type="EMBL" id="BJZU01000052">
    <property type="protein sequence ID" value="GEP04767.1"/>
    <property type="molecule type" value="Genomic_DNA"/>
</dbReference>